<organism evidence="1 2">
    <name type="scientific">Simplicispira hankyongi</name>
    <dbReference type="NCBI Taxonomy" id="2315688"/>
    <lineage>
        <taxon>Bacteria</taxon>
        <taxon>Pseudomonadati</taxon>
        <taxon>Pseudomonadota</taxon>
        <taxon>Betaproteobacteria</taxon>
        <taxon>Burkholderiales</taxon>
        <taxon>Comamonadaceae</taxon>
        <taxon>Simplicispira</taxon>
    </lineage>
</organism>
<reference evidence="1 2" key="1">
    <citation type="submission" date="2018-09" db="EMBL/GenBank/DDBJ databases">
        <title>Draft genome of Simplicispira sp. NY-02.</title>
        <authorList>
            <person name="Im W.T."/>
        </authorList>
    </citation>
    <scope>NUCLEOTIDE SEQUENCE [LARGE SCALE GENOMIC DNA]</scope>
    <source>
        <strain evidence="1 2">NY-02</strain>
    </source>
</reference>
<dbReference type="AlphaFoldDB" id="A0A398C8M9"/>
<dbReference type="Proteomes" id="UP000266302">
    <property type="component" value="Unassembled WGS sequence"/>
</dbReference>
<comment type="caution">
    <text evidence="1">The sequence shown here is derived from an EMBL/GenBank/DDBJ whole genome shotgun (WGS) entry which is preliminary data.</text>
</comment>
<protein>
    <submittedName>
        <fullName evidence="1">Uncharacterized protein</fullName>
    </submittedName>
</protein>
<gene>
    <name evidence="1" type="ORF">D3F03_02030</name>
</gene>
<accession>A0A398C8M9</accession>
<dbReference type="RefSeq" id="WP_119107693.1">
    <property type="nucleotide sequence ID" value="NZ_QXJC01000001.1"/>
</dbReference>
<evidence type="ECO:0000313" key="2">
    <source>
        <dbReference type="Proteomes" id="UP000266302"/>
    </source>
</evidence>
<keyword evidence="2" id="KW-1185">Reference proteome</keyword>
<name>A0A398C8M9_9BURK</name>
<dbReference type="EMBL" id="QXJC01000001">
    <property type="protein sequence ID" value="RID99242.1"/>
    <property type="molecule type" value="Genomic_DNA"/>
</dbReference>
<proteinExistence type="predicted"/>
<evidence type="ECO:0000313" key="1">
    <source>
        <dbReference type="EMBL" id="RID99242.1"/>
    </source>
</evidence>
<sequence>MTAASTPPAVAANAEQQQVLDRIAAQRLRLRERRARRAQAVAAAREAQQVAGLGPDASLVSRLAVFARLHPVAVAVAAATAVAVGPKRVLRWVGVAMPMLMRLRSR</sequence>